<dbReference type="Pfam" id="PF24898">
    <property type="entry name" value="GGDEF_GdpP"/>
    <property type="match status" value="1"/>
</dbReference>
<comment type="cofactor">
    <cofactor evidence="7">
        <name>Mn(2+)</name>
        <dbReference type="ChEBI" id="CHEBI:29035"/>
    </cofactor>
    <text evidence="7">For phosphodiesterase activity, probably binds 2 Mn(2+) per subunit.</text>
</comment>
<gene>
    <name evidence="10" type="ORF">SAMN05421737_11328</name>
</gene>
<dbReference type="STRING" id="1464122.SAMN05421737_11328"/>
<comment type="subcellular location">
    <subcellularLocation>
        <location evidence="1">Cell membrane</location>
        <topology evidence="1">Multi-pass membrane protein</topology>
    </subcellularLocation>
</comment>
<dbReference type="FunFam" id="3.90.1640.10:FF:000002">
    <property type="entry name" value="Cyclic-di-AMP phosphodiesterase"/>
    <property type="match status" value="1"/>
</dbReference>
<evidence type="ECO:0000256" key="5">
    <source>
        <dbReference type="ARBA" id="ARBA00023136"/>
    </source>
</evidence>
<sequence length="655" mass="73170">MRDEKKRGQMIHMIGLTIMMVAIVTIFSLTYWELGVLTALIFVIWIISYRRSYKRQEAHTQAYIQTLSYRVHRAGELALAKLPIGMVLYNEHGDIEWVNPFIHKYVAPDLVGQPLSVIEEKIPEWLQDGMSEAVVQLGAVYYEFVFERDARLIYIRDVTEKEKTAARYSNMRPVVAHIYLDNYDEVTQAMEDQIRSRLLAQVTEALNRWACDYDLFLRRTASDRFLAIMNQKTLRLLEENRFGLLDDIRELTAKEKVPITLSIGIGSEDASLRELGALAQSSLDLALGRGGDQVAIKKKNGRVRFYGGKTNAVEKRTRVRARVISHALTDFVKESKRVIIMGHKRPDMDAVGAAIGMLKMADLNDREGWIVLDQTDINVDVGRLLEEVYEHPQIGSQLITPQEAVQMADKDTLLVIVDTHKPALVIEPKLLSMIDRVVVLDHHRRSEEFVKDPVLVYVEPYASSTAELVTELLEYQPSPVKMDRLEATALLAGMMVDTNRFAVRTGARTFAAASFLRANGADTSLVQRLLKEDLATYTRRAKLVENAYIFRAGYAVAVAPNGDAYDQPVIAKAADTLLSISDVRASFVICGLADGQVGISARSFGDVNVQTVMERLGGGGHLSNAATQLQGVTLNEAQAQLEEAIDHEYGGGSLG</sequence>
<dbReference type="Gene3D" id="3.30.450.20">
    <property type="entry name" value="PAS domain"/>
    <property type="match status" value="1"/>
</dbReference>
<dbReference type="GO" id="GO:0046872">
    <property type="term" value="F:metal ion binding"/>
    <property type="evidence" value="ECO:0007669"/>
    <property type="project" value="UniProtKB-KW"/>
</dbReference>
<keyword evidence="11" id="KW-1185">Reference proteome</keyword>
<dbReference type="InterPro" id="IPR001667">
    <property type="entry name" value="DDH_dom"/>
</dbReference>
<reference evidence="11" key="1">
    <citation type="submission" date="2016-09" db="EMBL/GenBank/DDBJ databases">
        <authorList>
            <person name="Varghese N."/>
            <person name="Submissions S."/>
        </authorList>
    </citation>
    <scope>NUCLEOTIDE SEQUENCE [LARGE SCALE GENOMIC DNA]</scope>
    <source>
        <strain evidence="11">25nlg</strain>
    </source>
</reference>
<dbReference type="PANTHER" id="PTHR47618">
    <property type="entry name" value="BIFUNCTIONAL OLIGORIBONUCLEASE AND PAP PHOSPHATASE NRNA"/>
    <property type="match status" value="1"/>
</dbReference>
<dbReference type="GO" id="GO:0016787">
    <property type="term" value="F:hydrolase activity"/>
    <property type="evidence" value="ECO:0007669"/>
    <property type="project" value="UniProtKB-UniRule"/>
</dbReference>
<comment type="similarity">
    <text evidence="6">Belongs to the GdpP/PdeA phosphodiesterase family.</text>
</comment>
<evidence type="ECO:0000256" key="3">
    <source>
        <dbReference type="ARBA" id="ARBA00022692"/>
    </source>
</evidence>
<evidence type="ECO:0000259" key="9">
    <source>
        <dbReference type="PROSITE" id="PS50887"/>
    </source>
</evidence>
<dbReference type="SMART" id="SM00267">
    <property type="entry name" value="GGDEF"/>
    <property type="match status" value="1"/>
</dbReference>
<dbReference type="Proteomes" id="UP000242662">
    <property type="component" value="Unassembled WGS sequence"/>
</dbReference>
<dbReference type="InterPro" id="IPR038763">
    <property type="entry name" value="DHH_sf"/>
</dbReference>
<comment type="catalytic activity">
    <reaction evidence="6">
        <text>3',3'-c-di-AMP + H2O = 5'-O-phosphonoadenylyl-(3'-&gt;5')-adenosine + H(+)</text>
        <dbReference type="Rhea" id="RHEA:54420"/>
        <dbReference type="ChEBI" id="CHEBI:15377"/>
        <dbReference type="ChEBI" id="CHEBI:15378"/>
        <dbReference type="ChEBI" id="CHEBI:71500"/>
        <dbReference type="ChEBI" id="CHEBI:138171"/>
    </reaction>
</comment>
<dbReference type="EC" id="3.1.4.-" evidence="6"/>
<keyword evidence="7" id="KW-0479">Metal-binding</keyword>
<keyword evidence="3 8" id="KW-0812">Transmembrane</keyword>
<keyword evidence="2 6" id="KW-1003">Cell membrane</keyword>
<dbReference type="Gene3D" id="3.30.70.270">
    <property type="match status" value="1"/>
</dbReference>
<dbReference type="InterPro" id="IPR051319">
    <property type="entry name" value="Oligoribo/pAp-PDE_c-di-AMP_PDE"/>
</dbReference>
<dbReference type="InterPro" id="IPR000160">
    <property type="entry name" value="GGDEF_dom"/>
</dbReference>
<dbReference type="Gene3D" id="3.10.310.30">
    <property type="match status" value="1"/>
</dbReference>
<dbReference type="GO" id="GO:0005886">
    <property type="term" value="C:plasma membrane"/>
    <property type="evidence" value="ECO:0007669"/>
    <property type="project" value="UniProtKB-SubCell"/>
</dbReference>
<feature type="binding site" evidence="7">
    <location>
        <position position="418"/>
    </location>
    <ligand>
        <name>Mn(2+)</name>
        <dbReference type="ChEBI" id="CHEBI:29035"/>
        <label>1</label>
    </ligand>
</feature>
<dbReference type="InterPro" id="IPR014528">
    <property type="entry name" value="GdpP/PdeA"/>
</dbReference>
<evidence type="ECO:0000256" key="7">
    <source>
        <dbReference type="PIRSR" id="PIRSR026583-50"/>
    </source>
</evidence>
<dbReference type="OrthoDB" id="9759476at2"/>
<evidence type="ECO:0000313" key="11">
    <source>
        <dbReference type="Proteomes" id="UP000242662"/>
    </source>
</evidence>
<feature type="binding site" evidence="7">
    <location>
        <position position="349"/>
    </location>
    <ligand>
        <name>Mn(2+)</name>
        <dbReference type="ChEBI" id="CHEBI:29035"/>
        <label>2</label>
    </ligand>
</feature>
<evidence type="ECO:0000256" key="8">
    <source>
        <dbReference type="SAM" id="Phobius"/>
    </source>
</evidence>
<evidence type="ECO:0000313" key="10">
    <source>
        <dbReference type="EMBL" id="SDC69608.1"/>
    </source>
</evidence>
<keyword evidence="4 8" id="KW-1133">Transmembrane helix</keyword>
<feature type="binding site" evidence="7">
    <location>
        <position position="347"/>
    </location>
    <ligand>
        <name>Mn(2+)</name>
        <dbReference type="ChEBI" id="CHEBI:29035"/>
        <label>1</label>
    </ligand>
</feature>
<dbReference type="GO" id="GO:0106409">
    <property type="term" value="F:cyclic-di-AMP phosphodiesterase activity"/>
    <property type="evidence" value="ECO:0007669"/>
    <property type="project" value="RHEA"/>
</dbReference>
<dbReference type="SUPFAM" id="SSF55073">
    <property type="entry name" value="Nucleotide cyclase"/>
    <property type="match status" value="1"/>
</dbReference>
<dbReference type="AlphaFoldDB" id="A0A1G6NPE1"/>
<feature type="binding site" evidence="7">
    <location>
        <position position="343"/>
    </location>
    <ligand>
        <name>Mn(2+)</name>
        <dbReference type="ChEBI" id="CHEBI:29035"/>
        <label>1</label>
    </ligand>
</feature>
<feature type="binding site" evidence="7">
    <location>
        <position position="418"/>
    </location>
    <ligand>
        <name>Mn(2+)</name>
        <dbReference type="ChEBI" id="CHEBI:29035"/>
        <label>2</label>
    </ligand>
</feature>
<organism evidence="10 11">
    <name type="scientific">Shouchella lonarensis</name>
    <dbReference type="NCBI Taxonomy" id="1464122"/>
    <lineage>
        <taxon>Bacteria</taxon>
        <taxon>Bacillati</taxon>
        <taxon>Bacillota</taxon>
        <taxon>Bacilli</taxon>
        <taxon>Bacillales</taxon>
        <taxon>Bacillaceae</taxon>
        <taxon>Shouchella</taxon>
    </lineage>
</organism>
<name>A0A1G6NPE1_9BACI</name>
<comment type="function">
    <text evidence="6">Has phosphodiesterase (PDE) activity against cyclic-di-AMP (c-di-AMP).</text>
</comment>
<dbReference type="InterPro" id="IPR003156">
    <property type="entry name" value="DHHA1_dom"/>
</dbReference>
<dbReference type="RefSeq" id="WP_090776586.1">
    <property type="nucleotide sequence ID" value="NZ_FMYM01000013.1"/>
</dbReference>
<dbReference type="SUPFAM" id="SSF64182">
    <property type="entry name" value="DHH phosphoesterases"/>
    <property type="match status" value="1"/>
</dbReference>
<protein>
    <recommendedName>
        <fullName evidence="6">Cyclic-di-AMP phosphodiesterase</fullName>
        <ecNumber evidence="6">3.1.4.-</ecNumber>
    </recommendedName>
</protein>
<dbReference type="GO" id="GO:0003676">
    <property type="term" value="F:nucleic acid binding"/>
    <property type="evidence" value="ECO:0007669"/>
    <property type="project" value="UniProtKB-UniRule"/>
</dbReference>
<accession>A0A1G6NPE1</accession>
<dbReference type="InterPro" id="IPR049553">
    <property type="entry name" value="GdpP-like_PAS"/>
</dbReference>
<evidence type="ECO:0000256" key="2">
    <source>
        <dbReference type="ARBA" id="ARBA00022475"/>
    </source>
</evidence>
<evidence type="ECO:0000256" key="4">
    <source>
        <dbReference type="ARBA" id="ARBA00022989"/>
    </source>
</evidence>
<proteinExistence type="inferred from homology"/>
<dbReference type="PIRSF" id="PIRSF026583">
    <property type="entry name" value="YybT"/>
    <property type="match status" value="1"/>
</dbReference>
<dbReference type="InterPro" id="IPR043128">
    <property type="entry name" value="Rev_trsase/Diguanyl_cyclase"/>
</dbReference>
<dbReference type="Gene3D" id="3.90.1640.10">
    <property type="entry name" value="inorganic pyrophosphatase (n-terminal core)"/>
    <property type="match status" value="1"/>
</dbReference>
<dbReference type="PROSITE" id="PS50887">
    <property type="entry name" value="GGDEF"/>
    <property type="match status" value="1"/>
</dbReference>
<keyword evidence="5 6" id="KW-0472">Membrane</keyword>
<feature type="binding site" evidence="7">
    <location>
        <position position="442"/>
    </location>
    <ligand>
        <name>Mn(2+)</name>
        <dbReference type="ChEBI" id="CHEBI:29035"/>
        <label>2</label>
    </ligand>
</feature>
<dbReference type="Pfam" id="PF21370">
    <property type="entry name" value="PAS_GdpP"/>
    <property type="match status" value="1"/>
</dbReference>
<dbReference type="InterPro" id="IPR029787">
    <property type="entry name" value="Nucleotide_cyclase"/>
</dbReference>
<dbReference type="PANTHER" id="PTHR47618:SF2">
    <property type="entry name" value="CYCLIC-DI-AMP PHOSPHODIESTERASE GDPP"/>
    <property type="match status" value="1"/>
</dbReference>
<keyword evidence="6" id="KW-0378">Hydrolase</keyword>
<dbReference type="Pfam" id="PF01368">
    <property type="entry name" value="DHH"/>
    <property type="match status" value="1"/>
</dbReference>
<feature type="transmembrane region" description="Helical" evidence="8">
    <location>
        <begin position="21"/>
        <end position="47"/>
    </location>
</feature>
<feature type="domain" description="GGDEF" evidence="9">
    <location>
        <begin position="171"/>
        <end position="299"/>
    </location>
</feature>
<dbReference type="Pfam" id="PF02272">
    <property type="entry name" value="DHHA1"/>
    <property type="match status" value="1"/>
</dbReference>
<evidence type="ECO:0000256" key="6">
    <source>
        <dbReference type="PIRNR" id="PIRNR026583"/>
    </source>
</evidence>
<keyword evidence="7" id="KW-0464">Manganese</keyword>
<feature type="binding site" evidence="7">
    <location>
        <position position="497"/>
    </location>
    <ligand>
        <name>Mn(2+)</name>
        <dbReference type="ChEBI" id="CHEBI:29035"/>
        <label>2</label>
    </ligand>
</feature>
<evidence type="ECO:0000256" key="1">
    <source>
        <dbReference type="ARBA" id="ARBA00004651"/>
    </source>
</evidence>
<dbReference type="EMBL" id="FMYM01000013">
    <property type="protein sequence ID" value="SDC69608.1"/>
    <property type="molecule type" value="Genomic_DNA"/>
</dbReference>